<name>A0AAD1MHH7_9MYCO</name>
<protein>
    <recommendedName>
        <fullName evidence="3">Cytochrome P450</fullName>
    </recommendedName>
</protein>
<evidence type="ECO:0000313" key="2">
    <source>
        <dbReference type="Proteomes" id="UP000467636"/>
    </source>
</evidence>
<proteinExistence type="predicted"/>
<dbReference type="AlphaFoldDB" id="A0AAD1MHH7"/>
<evidence type="ECO:0008006" key="3">
    <source>
        <dbReference type="Google" id="ProtNLM"/>
    </source>
</evidence>
<dbReference type="RefSeq" id="WP_179961136.1">
    <property type="nucleotide sequence ID" value="NZ_AP022564.1"/>
</dbReference>
<gene>
    <name evidence="1" type="ORF">MTER_29740</name>
</gene>
<reference evidence="1 2" key="1">
    <citation type="journal article" date="2019" name="Emerg. Microbes Infect.">
        <title>Comprehensive subspecies identification of 175 nontuberculous mycobacteria species based on 7547 genomic profiles.</title>
        <authorList>
            <person name="Matsumoto Y."/>
            <person name="Kinjo T."/>
            <person name="Motooka D."/>
            <person name="Nabeya D."/>
            <person name="Jung N."/>
            <person name="Uechi K."/>
            <person name="Horii T."/>
            <person name="Iida T."/>
            <person name="Fujita J."/>
            <person name="Nakamura S."/>
        </authorList>
    </citation>
    <scope>NUCLEOTIDE SEQUENCE [LARGE SCALE GENOMIC DNA]</scope>
    <source>
        <strain evidence="1 2">JCM 12143</strain>
    </source>
</reference>
<accession>A0AAD1MHH7</accession>
<keyword evidence="2" id="KW-1185">Reference proteome</keyword>
<dbReference type="EMBL" id="AP022564">
    <property type="protein sequence ID" value="BBX23563.1"/>
    <property type="molecule type" value="Genomic_DNA"/>
</dbReference>
<evidence type="ECO:0000313" key="1">
    <source>
        <dbReference type="EMBL" id="BBX23563.1"/>
    </source>
</evidence>
<sequence length="56" mass="6498">MRFSEILPSARASDRMADIRICAVRHGPREARRYNVEPTFIMRGLQDLHLEFDPVG</sequence>
<dbReference type="Proteomes" id="UP000467636">
    <property type="component" value="Chromosome"/>
</dbReference>
<organism evidence="1 2">
    <name type="scientific">Mycolicibacter terrae</name>
    <dbReference type="NCBI Taxonomy" id="1788"/>
    <lineage>
        <taxon>Bacteria</taxon>
        <taxon>Bacillati</taxon>
        <taxon>Actinomycetota</taxon>
        <taxon>Actinomycetes</taxon>
        <taxon>Mycobacteriales</taxon>
        <taxon>Mycobacteriaceae</taxon>
        <taxon>Mycolicibacter</taxon>
    </lineage>
</organism>